<organism evidence="5 6">
    <name type="scientific">Actinomadura livida</name>
    <dbReference type="NCBI Taxonomy" id="79909"/>
    <lineage>
        <taxon>Bacteria</taxon>
        <taxon>Bacillati</taxon>
        <taxon>Actinomycetota</taxon>
        <taxon>Actinomycetes</taxon>
        <taxon>Streptosporangiales</taxon>
        <taxon>Thermomonosporaceae</taxon>
        <taxon>Actinomadura</taxon>
    </lineage>
</organism>
<dbReference type="PROSITE" id="PS51257">
    <property type="entry name" value="PROKAR_LIPOPROTEIN"/>
    <property type="match status" value="1"/>
</dbReference>
<protein>
    <submittedName>
        <fullName evidence="5">Lipoprotein LprG</fullName>
    </submittedName>
</protein>
<keyword evidence="7" id="KW-1185">Reference proteome</keyword>
<dbReference type="InterPro" id="IPR009830">
    <property type="entry name" value="LppX/LprAFG"/>
</dbReference>
<comment type="caution">
    <text evidence="5">The sequence shown here is derived from an EMBL/GenBank/DDBJ whole genome shotgun (WGS) entry which is preliminary data.</text>
</comment>
<reference evidence="4 7" key="1">
    <citation type="journal article" date="2019" name="Int. J. Syst. Evol. Microbiol.">
        <title>The Global Catalogue of Microorganisms (GCM) 10K type strain sequencing project: providing services to taxonomists for standard genome sequencing and annotation.</title>
        <authorList>
            <consortium name="The Broad Institute Genomics Platform"/>
            <consortium name="The Broad Institute Genome Sequencing Center for Infectious Disease"/>
            <person name="Wu L."/>
            <person name="Ma J."/>
        </authorList>
    </citation>
    <scope>NUCLEOTIDE SEQUENCE [LARGE SCALE GENOMIC DNA]</scope>
    <source>
        <strain evidence="4 7">JCM 10667</strain>
    </source>
</reference>
<accession>A0A7W7IGB9</accession>
<dbReference type="Proteomes" id="UP001501427">
    <property type="component" value="Unassembled WGS sequence"/>
</dbReference>
<dbReference type="GO" id="GO:0030313">
    <property type="term" value="C:cell envelope"/>
    <property type="evidence" value="ECO:0007669"/>
    <property type="project" value="UniProtKB-SubCell"/>
</dbReference>
<dbReference type="Pfam" id="PF07161">
    <property type="entry name" value="LppX_LprAFG"/>
    <property type="match status" value="1"/>
</dbReference>
<evidence type="ECO:0000313" key="6">
    <source>
        <dbReference type="Proteomes" id="UP000549343"/>
    </source>
</evidence>
<reference evidence="4" key="3">
    <citation type="submission" date="2023-12" db="EMBL/GenBank/DDBJ databases">
        <authorList>
            <person name="Sun Q."/>
            <person name="Inoue M."/>
        </authorList>
    </citation>
    <scope>NUCLEOTIDE SEQUENCE</scope>
    <source>
        <strain evidence="4">JCM 10667</strain>
    </source>
</reference>
<proteinExistence type="inferred from homology"/>
<keyword evidence="3" id="KW-1003">Cell membrane</keyword>
<comment type="subcellular location">
    <subcellularLocation>
        <location evidence="1">Cell envelope</location>
    </subcellularLocation>
</comment>
<dbReference type="EMBL" id="JACHMV010000001">
    <property type="protein sequence ID" value="MBB4776597.1"/>
    <property type="molecule type" value="Genomic_DNA"/>
</dbReference>
<comment type="similarity">
    <text evidence="2">Belongs to the LppX/LprAFG lipoprotein family.</text>
</comment>
<dbReference type="Proteomes" id="UP000549343">
    <property type="component" value="Unassembled WGS sequence"/>
</dbReference>
<keyword evidence="3" id="KW-0472">Membrane</keyword>
<dbReference type="Gene3D" id="2.50.20.20">
    <property type="match status" value="1"/>
</dbReference>
<dbReference type="EMBL" id="BAAAHD010000073">
    <property type="protein sequence ID" value="GAA0592003.1"/>
    <property type="molecule type" value="Genomic_DNA"/>
</dbReference>
<reference evidence="5 6" key="2">
    <citation type="submission" date="2020-08" db="EMBL/GenBank/DDBJ databases">
        <title>Sequencing the genomes of 1000 actinobacteria strains.</title>
        <authorList>
            <person name="Klenk H.-P."/>
        </authorList>
    </citation>
    <scope>NUCLEOTIDE SEQUENCE [LARGE SCALE GENOMIC DNA]</scope>
    <source>
        <strain evidence="5 6">DSM 44772</strain>
    </source>
</reference>
<sequence length="228" mass="23828">MSRRILVLVSGLLALVLTGGCSWGGSDEPAEKADFDAAQTLRQAAQAMGDLKSVAFTVASEGRTPVIVKGGDLKLVREGDAEGTLTIEQQGQNVEMKVVAVGDSIYLDAGTGGWRKLPKALAASMYDPSAVLDPERGIAKLLGSAAEPEPQAVEKVGGKDAYRVGATLPKAQISGLIPGINADLDGQVWVDRATHRLVKVRGAFPEGKGAVVISFTEFDAPYEISAPK</sequence>
<evidence type="ECO:0000313" key="5">
    <source>
        <dbReference type="EMBL" id="MBB4776597.1"/>
    </source>
</evidence>
<dbReference type="CDD" id="cd16334">
    <property type="entry name" value="LppX-like"/>
    <property type="match status" value="1"/>
</dbReference>
<dbReference type="RefSeq" id="WP_184886586.1">
    <property type="nucleotide sequence ID" value="NZ_BAAAHD010000073.1"/>
</dbReference>
<dbReference type="AlphaFoldDB" id="A0A7W7IGB9"/>
<evidence type="ECO:0000256" key="2">
    <source>
        <dbReference type="ARBA" id="ARBA00009194"/>
    </source>
</evidence>
<evidence type="ECO:0000256" key="3">
    <source>
        <dbReference type="ARBA" id="ARBA00022475"/>
    </source>
</evidence>
<evidence type="ECO:0000313" key="7">
    <source>
        <dbReference type="Proteomes" id="UP001501427"/>
    </source>
</evidence>
<dbReference type="SUPFAM" id="SSF89392">
    <property type="entry name" value="Prokaryotic lipoproteins and lipoprotein localization factors"/>
    <property type="match status" value="1"/>
</dbReference>
<keyword evidence="5" id="KW-0449">Lipoprotein</keyword>
<dbReference type="InterPro" id="IPR029046">
    <property type="entry name" value="LolA/LolB/LppX"/>
</dbReference>
<evidence type="ECO:0000256" key="1">
    <source>
        <dbReference type="ARBA" id="ARBA00004196"/>
    </source>
</evidence>
<name>A0A7W7IGB9_9ACTN</name>
<evidence type="ECO:0000313" key="4">
    <source>
        <dbReference type="EMBL" id="GAA0592003.1"/>
    </source>
</evidence>
<gene>
    <name evidence="5" type="ORF">F4557_005015</name>
    <name evidence="4" type="ORF">GCM10009546_62950</name>
</gene>